<keyword evidence="2" id="KW-1185">Reference proteome</keyword>
<gene>
    <name evidence="1" type="ORF">GCM10023156_10460</name>
</gene>
<sequence length="122" mass="13724">MSHIVTITTEIRDPVALRASCRRLELDEPVHQTVKLFSAEATGYCVQLPRWRYPVVCDTDSGTVHFDNFEGHWGEQSHLDRLIQRYAVEKSVLEARKQGHSVTEQPLNDGSIKLTVHVGGAS</sequence>
<name>A0ABP8ME91_9BACT</name>
<dbReference type="EMBL" id="BAABGA010000015">
    <property type="protein sequence ID" value="GAA4447967.1"/>
    <property type="molecule type" value="Genomic_DNA"/>
</dbReference>
<dbReference type="Proteomes" id="UP001500840">
    <property type="component" value="Unassembled WGS sequence"/>
</dbReference>
<evidence type="ECO:0008006" key="3">
    <source>
        <dbReference type="Google" id="ProtNLM"/>
    </source>
</evidence>
<comment type="caution">
    <text evidence="1">The sequence shown here is derived from an EMBL/GenBank/DDBJ whole genome shotgun (WGS) entry which is preliminary data.</text>
</comment>
<evidence type="ECO:0000313" key="2">
    <source>
        <dbReference type="Proteomes" id="UP001500840"/>
    </source>
</evidence>
<dbReference type="InterPro" id="IPR009666">
    <property type="entry name" value="Uncharacterised_Ycf35"/>
</dbReference>
<evidence type="ECO:0000313" key="1">
    <source>
        <dbReference type="EMBL" id="GAA4447967.1"/>
    </source>
</evidence>
<dbReference type="RefSeq" id="WP_345320139.1">
    <property type="nucleotide sequence ID" value="NZ_BAABGA010000015.1"/>
</dbReference>
<protein>
    <recommendedName>
        <fullName evidence="3">DUF1257 domain-containing protein</fullName>
    </recommendedName>
</protein>
<proteinExistence type="predicted"/>
<dbReference type="Pfam" id="PF06868">
    <property type="entry name" value="DUF1257"/>
    <property type="match status" value="1"/>
</dbReference>
<organism evidence="1 2">
    <name type="scientific">Novipirellula rosea</name>
    <dbReference type="NCBI Taxonomy" id="1031540"/>
    <lineage>
        <taxon>Bacteria</taxon>
        <taxon>Pseudomonadati</taxon>
        <taxon>Planctomycetota</taxon>
        <taxon>Planctomycetia</taxon>
        <taxon>Pirellulales</taxon>
        <taxon>Pirellulaceae</taxon>
        <taxon>Novipirellula</taxon>
    </lineage>
</organism>
<reference evidence="2" key="1">
    <citation type="journal article" date="2019" name="Int. J. Syst. Evol. Microbiol.">
        <title>The Global Catalogue of Microorganisms (GCM) 10K type strain sequencing project: providing services to taxonomists for standard genome sequencing and annotation.</title>
        <authorList>
            <consortium name="The Broad Institute Genomics Platform"/>
            <consortium name="The Broad Institute Genome Sequencing Center for Infectious Disease"/>
            <person name="Wu L."/>
            <person name="Ma J."/>
        </authorList>
    </citation>
    <scope>NUCLEOTIDE SEQUENCE [LARGE SCALE GENOMIC DNA]</scope>
    <source>
        <strain evidence="2">JCM 17759</strain>
    </source>
</reference>
<accession>A0ABP8ME91</accession>